<evidence type="ECO:0000313" key="1">
    <source>
        <dbReference type="EMBL" id="ETA71120.1"/>
    </source>
</evidence>
<comment type="caution">
    <text evidence="1">The sequence shown here is derived from an EMBL/GenBank/DDBJ whole genome shotgun (WGS) entry which is preliminary data.</text>
</comment>
<evidence type="ECO:0008006" key="3">
    <source>
        <dbReference type="Google" id="ProtNLM"/>
    </source>
</evidence>
<reference evidence="1 2" key="1">
    <citation type="submission" date="2013-08" db="EMBL/GenBank/DDBJ databases">
        <authorList>
            <consortium name="DOE Joint Genome Institute"/>
            <person name="Eisen J."/>
            <person name="Huntemann M."/>
            <person name="Han J."/>
            <person name="Chen A."/>
            <person name="Kyrpides N."/>
            <person name="Mavromatis K."/>
            <person name="Markowitz V."/>
            <person name="Palaniappan K."/>
            <person name="Ivanova N."/>
            <person name="Schaumberg A."/>
            <person name="Pati A."/>
            <person name="Liolios K."/>
            <person name="Nordberg H.P."/>
            <person name="Cantor M.N."/>
            <person name="Hua S.X."/>
            <person name="Woyke T."/>
        </authorList>
    </citation>
    <scope>NUCLEOTIDE SEQUENCE [LARGE SCALE GENOMIC DNA]</scope>
    <source>
        <strain evidence="1 2">DSM 44927</strain>
    </source>
</reference>
<dbReference type="InterPro" id="IPR035944">
    <property type="entry name" value="YfbM-like_sf"/>
</dbReference>
<dbReference type="HOGENOM" id="CLU_110577_0_1_11"/>
<dbReference type="Proteomes" id="UP000019485">
    <property type="component" value="Unassembled WGS sequence"/>
</dbReference>
<proteinExistence type="predicted"/>
<sequence length="166" mass="19094">MSMIGEYLRVTPSELSRAIEDPQWALDHAEQIQDAQDENEQSPKEAKHFSTYKTWDMLGFLLRRFHFPVDVVHGEEDFADDEDWGYGPPHFLTVERVRHAARELARTSYDDLIRDVDHTELAAANVYPLSWDSPTSLEWARDYYGQLTAFFSAAADAGDAVLVWLD</sequence>
<dbReference type="SUPFAM" id="SSF111069">
    <property type="entry name" value="Hypothetical protein yfbM"/>
    <property type="match status" value="1"/>
</dbReference>
<dbReference type="Gene3D" id="3.40.1760.10">
    <property type="entry name" value="YfbM-like super family"/>
    <property type="match status" value="1"/>
</dbReference>
<evidence type="ECO:0000313" key="2">
    <source>
        <dbReference type="Proteomes" id="UP000019485"/>
    </source>
</evidence>
<gene>
    <name evidence="1" type="ORF">ActroDRAFT_0145</name>
</gene>
<protein>
    <recommendedName>
        <fullName evidence="3">DUF1877 domain-containing protein</fullName>
    </recommendedName>
</protein>
<dbReference type="InterPro" id="IPR015068">
    <property type="entry name" value="DUF1877"/>
</dbReference>
<accession>W9DZU7</accession>
<dbReference type="Pfam" id="PF08974">
    <property type="entry name" value="DUF1877"/>
    <property type="match status" value="1"/>
</dbReference>
<dbReference type="AlphaFoldDB" id="W9DZU7"/>
<dbReference type="EMBL" id="AZAN01000001">
    <property type="protein sequence ID" value="ETA71120.1"/>
    <property type="molecule type" value="Genomic_DNA"/>
</dbReference>
<name>W9DZU7_9ACTN</name>
<dbReference type="RefSeq" id="WP_034260446.1">
    <property type="nucleotide sequence ID" value="NZ_KI632511.1"/>
</dbReference>
<keyword evidence="2" id="KW-1185">Reference proteome</keyword>
<organism evidence="1 2">
    <name type="scientific">Actinospica robiniae DSM 44927</name>
    <dbReference type="NCBI Taxonomy" id="479430"/>
    <lineage>
        <taxon>Bacteria</taxon>
        <taxon>Bacillati</taxon>
        <taxon>Actinomycetota</taxon>
        <taxon>Actinomycetes</taxon>
        <taxon>Catenulisporales</taxon>
        <taxon>Actinospicaceae</taxon>
        <taxon>Actinospica</taxon>
    </lineage>
</organism>